<sequence length="76" mass="8691">MARTSSRAGSDSRPPYLSGERQSWERGNVDALLQGSRGNVEFGEADKKWLTISRRRQQEKKKLKEKKTNATWIAVL</sequence>
<evidence type="ECO:0000313" key="2">
    <source>
        <dbReference type="EMBL" id="EAY93090.1"/>
    </source>
</evidence>
<evidence type="ECO:0000256" key="1">
    <source>
        <dbReference type="SAM" id="MobiDB-lite"/>
    </source>
</evidence>
<dbReference type="AlphaFoldDB" id="A2XQI0"/>
<dbReference type="Proteomes" id="UP000007015">
    <property type="component" value="Chromosome 4"/>
</dbReference>
<accession>A2XQI0</accession>
<dbReference type="HOGENOM" id="CLU_2658884_0_0_1"/>
<evidence type="ECO:0000313" key="3">
    <source>
        <dbReference type="Proteomes" id="UP000007015"/>
    </source>
</evidence>
<dbReference type="Gramene" id="BGIOSGA015913-TA">
    <property type="protein sequence ID" value="BGIOSGA015913-PA"/>
    <property type="gene ID" value="BGIOSGA015913"/>
</dbReference>
<keyword evidence="3" id="KW-1185">Reference proteome</keyword>
<proteinExistence type="predicted"/>
<dbReference type="EMBL" id="CM000129">
    <property type="protein sequence ID" value="EAY93090.1"/>
    <property type="molecule type" value="Genomic_DNA"/>
</dbReference>
<name>A2XQI0_ORYSI</name>
<reference evidence="2 3" key="1">
    <citation type="journal article" date="2005" name="PLoS Biol.">
        <title>The genomes of Oryza sativa: a history of duplications.</title>
        <authorList>
            <person name="Yu J."/>
            <person name="Wang J."/>
            <person name="Lin W."/>
            <person name="Li S."/>
            <person name="Li H."/>
            <person name="Zhou J."/>
            <person name="Ni P."/>
            <person name="Dong W."/>
            <person name="Hu S."/>
            <person name="Zeng C."/>
            <person name="Zhang J."/>
            <person name="Zhang Y."/>
            <person name="Li R."/>
            <person name="Xu Z."/>
            <person name="Li S."/>
            <person name="Li X."/>
            <person name="Zheng H."/>
            <person name="Cong L."/>
            <person name="Lin L."/>
            <person name="Yin J."/>
            <person name="Geng J."/>
            <person name="Li G."/>
            <person name="Shi J."/>
            <person name="Liu J."/>
            <person name="Lv H."/>
            <person name="Li J."/>
            <person name="Wang J."/>
            <person name="Deng Y."/>
            <person name="Ran L."/>
            <person name="Shi X."/>
            <person name="Wang X."/>
            <person name="Wu Q."/>
            <person name="Li C."/>
            <person name="Ren X."/>
            <person name="Wang J."/>
            <person name="Wang X."/>
            <person name="Li D."/>
            <person name="Liu D."/>
            <person name="Zhang X."/>
            <person name="Ji Z."/>
            <person name="Zhao W."/>
            <person name="Sun Y."/>
            <person name="Zhang Z."/>
            <person name="Bao J."/>
            <person name="Han Y."/>
            <person name="Dong L."/>
            <person name="Ji J."/>
            <person name="Chen P."/>
            <person name="Wu S."/>
            <person name="Liu J."/>
            <person name="Xiao Y."/>
            <person name="Bu D."/>
            <person name="Tan J."/>
            <person name="Yang L."/>
            <person name="Ye C."/>
            <person name="Zhang J."/>
            <person name="Xu J."/>
            <person name="Zhou Y."/>
            <person name="Yu Y."/>
            <person name="Zhang B."/>
            <person name="Zhuang S."/>
            <person name="Wei H."/>
            <person name="Liu B."/>
            <person name="Lei M."/>
            <person name="Yu H."/>
            <person name="Li Y."/>
            <person name="Xu H."/>
            <person name="Wei S."/>
            <person name="He X."/>
            <person name="Fang L."/>
            <person name="Zhang Z."/>
            <person name="Zhang Y."/>
            <person name="Huang X."/>
            <person name="Su Z."/>
            <person name="Tong W."/>
            <person name="Li J."/>
            <person name="Tong Z."/>
            <person name="Li S."/>
            <person name="Ye J."/>
            <person name="Wang L."/>
            <person name="Fang L."/>
            <person name="Lei T."/>
            <person name="Chen C."/>
            <person name="Chen H."/>
            <person name="Xu Z."/>
            <person name="Li H."/>
            <person name="Huang H."/>
            <person name="Zhang F."/>
            <person name="Xu H."/>
            <person name="Li N."/>
            <person name="Zhao C."/>
            <person name="Li S."/>
            <person name="Dong L."/>
            <person name="Huang Y."/>
            <person name="Li L."/>
            <person name="Xi Y."/>
            <person name="Qi Q."/>
            <person name="Li W."/>
            <person name="Zhang B."/>
            <person name="Hu W."/>
            <person name="Zhang Y."/>
            <person name="Tian X."/>
            <person name="Jiao Y."/>
            <person name="Liang X."/>
            <person name="Jin J."/>
            <person name="Gao L."/>
            <person name="Zheng W."/>
            <person name="Hao B."/>
            <person name="Liu S."/>
            <person name="Wang W."/>
            <person name="Yuan L."/>
            <person name="Cao M."/>
            <person name="McDermott J."/>
            <person name="Samudrala R."/>
            <person name="Wang J."/>
            <person name="Wong G.K."/>
            <person name="Yang H."/>
        </authorList>
    </citation>
    <scope>NUCLEOTIDE SEQUENCE [LARGE SCALE GENOMIC DNA]</scope>
    <source>
        <strain evidence="3">cv. 93-11</strain>
    </source>
</reference>
<feature type="region of interest" description="Disordered" evidence="1">
    <location>
        <begin position="1"/>
        <end position="23"/>
    </location>
</feature>
<gene>
    <name evidence="2" type="ORF">OsI_14891</name>
</gene>
<organism evidence="2 3">
    <name type="scientific">Oryza sativa subsp. indica</name>
    <name type="common">Rice</name>
    <dbReference type="NCBI Taxonomy" id="39946"/>
    <lineage>
        <taxon>Eukaryota</taxon>
        <taxon>Viridiplantae</taxon>
        <taxon>Streptophyta</taxon>
        <taxon>Embryophyta</taxon>
        <taxon>Tracheophyta</taxon>
        <taxon>Spermatophyta</taxon>
        <taxon>Magnoliopsida</taxon>
        <taxon>Liliopsida</taxon>
        <taxon>Poales</taxon>
        <taxon>Poaceae</taxon>
        <taxon>BOP clade</taxon>
        <taxon>Oryzoideae</taxon>
        <taxon>Oryzeae</taxon>
        <taxon>Oryzinae</taxon>
        <taxon>Oryza</taxon>
        <taxon>Oryza sativa</taxon>
    </lineage>
</organism>
<protein>
    <submittedName>
        <fullName evidence="2">Uncharacterized protein</fullName>
    </submittedName>
</protein>